<dbReference type="EMBL" id="SGBC01000001">
    <property type="protein sequence ID" value="RZD16991.1"/>
    <property type="molecule type" value="Genomic_DNA"/>
</dbReference>
<gene>
    <name evidence="9" type="ORF">EVJ46_01780</name>
</gene>
<evidence type="ECO:0000313" key="9">
    <source>
        <dbReference type="EMBL" id="RZD16991.1"/>
    </source>
</evidence>
<dbReference type="GO" id="GO:0006777">
    <property type="term" value="P:Mo-molybdopterin cofactor biosynthetic process"/>
    <property type="evidence" value="ECO:0007669"/>
    <property type="project" value="UniProtKB-UniRule"/>
</dbReference>
<evidence type="ECO:0000256" key="5">
    <source>
        <dbReference type="ARBA" id="ARBA00047317"/>
    </source>
</evidence>
<comment type="similarity">
    <text evidence="3 6">Belongs to the MoeA family.</text>
</comment>
<dbReference type="Gene3D" id="2.40.340.10">
    <property type="entry name" value="MoeA, C-terminal, domain IV"/>
    <property type="match status" value="1"/>
</dbReference>
<dbReference type="CDD" id="cd00887">
    <property type="entry name" value="MoeA"/>
    <property type="match status" value="1"/>
</dbReference>
<evidence type="ECO:0000256" key="4">
    <source>
        <dbReference type="ARBA" id="ARBA00023150"/>
    </source>
</evidence>
<keyword evidence="7" id="KW-1133">Transmembrane helix</keyword>
<accession>A0A519BI87</accession>
<dbReference type="InterPro" id="IPR036425">
    <property type="entry name" value="MoaB/Mog-like_dom_sf"/>
</dbReference>
<evidence type="ECO:0000256" key="3">
    <source>
        <dbReference type="ARBA" id="ARBA00010763"/>
    </source>
</evidence>
<evidence type="ECO:0000256" key="6">
    <source>
        <dbReference type="RuleBase" id="RU365090"/>
    </source>
</evidence>
<evidence type="ECO:0000256" key="7">
    <source>
        <dbReference type="SAM" id="Phobius"/>
    </source>
</evidence>
<dbReference type="Pfam" id="PF03453">
    <property type="entry name" value="MoeA_N"/>
    <property type="match status" value="1"/>
</dbReference>
<organism evidence="9 10">
    <name type="scientific">Acididesulfobacter guangdongensis</name>
    <dbReference type="NCBI Taxonomy" id="2597225"/>
    <lineage>
        <taxon>Bacteria</taxon>
        <taxon>Deltaproteobacteria</taxon>
        <taxon>Candidatus Acidulodesulfobacterales</taxon>
        <taxon>Candidatus Acididesulfobacter</taxon>
    </lineage>
</organism>
<reference evidence="9 10" key="1">
    <citation type="journal article" date="2019" name="ISME J.">
        <title>Insights into ecological role of a new deltaproteobacterial order Candidatus Acidulodesulfobacterales by metagenomics and metatranscriptomics.</title>
        <authorList>
            <person name="Tan S."/>
            <person name="Liu J."/>
            <person name="Fang Y."/>
            <person name="Hedlund B.P."/>
            <person name="Lian Z.H."/>
            <person name="Huang L.Y."/>
            <person name="Li J.T."/>
            <person name="Huang L.N."/>
            <person name="Li W.J."/>
            <person name="Jiang H.C."/>
            <person name="Dong H.L."/>
            <person name="Shu W.S."/>
        </authorList>
    </citation>
    <scope>NUCLEOTIDE SEQUENCE [LARGE SCALE GENOMIC DNA]</scope>
    <source>
        <strain evidence="9">AP2</strain>
    </source>
</reference>
<dbReference type="SUPFAM" id="SSF63867">
    <property type="entry name" value="MoeA C-terminal domain-like"/>
    <property type="match status" value="1"/>
</dbReference>
<name>A0A519BI87_ACIG2</name>
<keyword evidence="7" id="KW-0812">Transmembrane</keyword>
<keyword evidence="6" id="KW-0460">Magnesium</keyword>
<dbReference type="Gene3D" id="3.40.980.10">
    <property type="entry name" value="MoaB/Mog-like domain"/>
    <property type="match status" value="1"/>
</dbReference>
<dbReference type="InterPro" id="IPR036135">
    <property type="entry name" value="MoeA_linker/N_sf"/>
</dbReference>
<dbReference type="InterPro" id="IPR005110">
    <property type="entry name" value="MoeA_linker/N"/>
</dbReference>
<evidence type="ECO:0000259" key="8">
    <source>
        <dbReference type="SMART" id="SM00852"/>
    </source>
</evidence>
<dbReference type="Gene3D" id="2.170.190.11">
    <property type="entry name" value="Molybdopterin biosynthesis moea protein, domain 3"/>
    <property type="match status" value="1"/>
</dbReference>
<dbReference type="InterPro" id="IPR036688">
    <property type="entry name" value="MoeA_C_domain_IV_sf"/>
</dbReference>
<dbReference type="UniPathway" id="UPA00344"/>
<sequence length="405" mass="44896">MINFDDALNIILSTKIKVNTALIPSSESTGRICSSDIKSKIDFPSENNSAMDGYALKSNFTEEAHPESVIKLKINQNTIYAGSLNKHTIETDGAVKIMTGGYMPANFDAVIPIEKTKTENNFLLLDSPVKQGSNVRLKGEDIKKNDIIIPKNTKLSYTQAALLAACNVKQIRAYDNIPISIISTGNEIISINETYKYGKVINSNGIMAESFMSNNGCRILKNVICKDKLSAIKKELEAALITSKIIITSAGASFGEKDFTEKALMELGLKIKFRQVAMKPAKPFSFGLIDKTPIFIVPGNPVAFFVCLIVFIKPFIEKQLNLNNSYNLFNSSAISKITSAFHKKHNRREFLPARTFIEKGCLYSEVYKKIGPAMISSFAHINSIISIPEETTEIKAFEDVNIYFI</sequence>
<dbReference type="InterPro" id="IPR001453">
    <property type="entry name" value="MoaB/Mog_dom"/>
</dbReference>
<dbReference type="GO" id="GO:0046872">
    <property type="term" value="F:metal ion binding"/>
    <property type="evidence" value="ECO:0007669"/>
    <property type="project" value="UniProtKB-UniRule"/>
</dbReference>
<evidence type="ECO:0000313" key="10">
    <source>
        <dbReference type="Proteomes" id="UP000316562"/>
    </source>
</evidence>
<keyword evidence="7" id="KW-0472">Membrane</keyword>
<feature type="transmembrane region" description="Helical" evidence="7">
    <location>
        <begin position="294"/>
        <end position="312"/>
    </location>
</feature>
<dbReference type="GO" id="GO:0005829">
    <property type="term" value="C:cytosol"/>
    <property type="evidence" value="ECO:0007669"/>
    <property type="project" value="TreeGrafter"/>
</dbReference>
<dbReference type="Proteomes" id="UP000316562">
    <property type="component" value="Unassembled WGS sequence"/>
</dbReference>
<dbReference type="Pfam" id="PF00994">
    <property type="entry name" value="MoCF_biosynth"/>
    <property type="match status" value="1"/>
</dbReference>
<comment type="caution">
    <text evidence="9">The sequence shown here is derived from an EMBL/GenBank/DDBJ whole genome shotgun (WGS) entry which is preliminary data.</text>
</comment>
<comment type="cofactor">
    <cofactor evidence="6">
        <name>Mg(2+)</name>
        <dbReference type="ChEBI" id="CHEBI:18420"/>
    </cofactor>
</comment>
<comment type="pathway">
    <text evidence="2 6">Cofactor biosynthesis; molybdopterin biosynthesis.</text>
</comment>
<evidence type="ECO:0000256" key="2">
    <source>
        <dbReference type="ARBA" id="ARBA00005046"/>
    </source>
</evidence>
<dbReference type="InterPro" id="IPR005111">
    <property type="entry name" value="MoeA_C_domain_IV"/>
</dbReference>
<feature type="domain" description="MoaB/Mog" evidence="8">
    <location>
        <begin position="180"/>
        <end position="318"/>
    </location>
</feature>
<dbReference type="AlphaFoldDB" id="A0A519BI87"/>
<keyword evidence="6 9" id="KW-0808">Transferase</keyword>
<dbReference type="PANTHER" id="PTHR10192">
    <property type="entry name" value="MOLYBDOPTERIN BIOSYNTHESIS PROTEIN"/>
    <property type="match status" value="1"/>
</dbReference>
<dbReference type="EC" id="2.10.1.1" evidence="6"/>
<comment type="function">
    <text evidence="1 6">Catalyzes the insertion of molybdate into adenylated molybdopterin with the concomitant release of AMP.</text>
</comment>
<dbReference type="SUPFAM" id="SSF63882">
    <property type="entry name" value="MoeA N-terminal region -like"/>
    <property type="match status" value="1"/>
</dbReference>
<keyword evidence="6" id="KW-0479">Metal-binding</keyword>
<keyword evidence="6" id="KW-0500">Molybdenum</keyword>
<dbReference type="GO" id="GO:0061599">
    <property type="term" value="F:molybdopterin molybdotransferase activity"/>
    <property type="evidence" value="ECO:0007669"/>
    <property type="project" value="UniProtKB-UniRule"/>
</dbReference>
<keyword evidence="4 6" id="KW-0501">Molybdenum cofactor biosynthesis</keyword>
<proteinExistence type="inferred from homology"/>
<evidence type="ECO:0000256" key="1">
    <source>
        <dbReference type="ARBA" id="ARBA00002901"/>
    </source>
</evidence>
<dbReference type="InterPro" id="IPR038987">
    <property type="entry name" value="MoeA-like"/>
</dbReference>
<dbReference type="SMART" id="SM00852">
    <property type="entry name" value="MoCF_biosynth"/>
    <property type="match status" value="1"/>
</dbReference>
<dbReference type="SUPFAM" id="SSF53218">
    <property type="entry name" value="Molybdenum cofactor biosynthesis proteins"/>
    <property type="match status" value="1"/>
</dbReference>
<dbReference type="Pfam" id="PF03454">
    <property type="entry name" value="MoeA_C"/>
    <property type="match status" value="1"/>
</dbReference>
<dbReference type="PANTHER" id="PTHR10192:SF5">
    <property type="entry name" value="GEPHYRIN"/>
    <property type="match status" value="1"/>
</dbReference>
<dbReference type="Gene3D" id="3.90.105.10">
    <property type="entry name" value="Molybdopterin biosynthesis moea protein, domain 2"/>
    <property type="match status" value="1"/>
</dbReference>
<protein>
    <recommendedName>
        <fullName evidence="6">Molybdopterin molybdenumtransferase</fullName>
        <ecNumber evidence="6">2.10.1.1</ecNumber>
    </recommendedName>
</protein>
<comment type="catalytic activity">
    <reaction evidence="5">
        <text>adenylyl-molybdopterin + molybdate = Mo-molybdopterin + AMP + H(+)</text>
        <dbReference type="Rhea" id="RHEA:35047"/>
        <dbReference type="ChEBI" id="CHEBI:15378"/>
        <dbReference type="ChEBI" id="CHEBI:36264"/>
        <dbReference type="ChEBI" id="CHEBI:62727"/>
        <dbReference type="ChEBI" id="CHEBI:71302"/>
        <dbReference type="ChEBI" id="CHEBI:456215"/>
        <dbReference type="EC" id="2.10.1.1"/>
    </reaction>
</comment>